<feature type="transmembrane region" description="Helical" evidence="5">
    <location>
        <begin position="78"/>
        <end position="97"/>
    </location>
</feature>
<organism evidence="6">
    <name type="scientific">Culex tarsalis</name>
    <name type="common">Encephalitis mosquito</name>
    <dbReference type="NCBI Taxonomy" id="7177"/>
    <lineage>
        <taxon>Eukaryota</taxon>
        <taxon>Metazoa</taxon>
        <taxon>Ecdysozoa</taxon>
        <taxon>Arthropoda</taxon>
        <taxon>Hexapoda</taxon>
        <taxon>Insecta</taxon>
        <taxon>Pterygota</taxon>
        <taxon>Neoptera</taxon>
        <taxon>Endopterygota</taxon>
        <taxon>Diptera</taxon>
        <taxon>Nematocera</taxon>
        <taxon>Culicoidea</taxon>
        <taxon>Culicidae</taxon>
        <taxon>Culicinae</taxon>
        <taxon>Culicini</taxon>
        <taxon>Culex</taxon>
        <taxon>Culex</taxon>
    </lineage>
</organism>
<feature type="transmembrane region" description="Helical" evidence="5">
    <location>
        <begin position="39"/>
        <end position="58"/>
    </location>
</feature>
<evidence type="ECO:0000256" key="2">
    <source>
        <dbReference type="ARBA" id="ARBA00022692"/>
    </source>
</evidence>
<keyword evidence="4 5" id="KW-0472">Membrane</keyword>
<dbReference type="AlphaFoldDB" id="A0A1Q3FPP9"/>
<dbReference type="InterPro" id="IPR005178">
    <property type="entry name" value="Ostalpha/TMEM184C"/>
</dbReference>
<sequence>MAIDAIFGSTEATENITEEEGCPSQLPTVVQYLNGLDTILTVIIGITIVLSLVTFMICGKNISQVLRHTPKRFKTKTIILLSIYPTVTALAIVSVLIPKSYFVCDTVSHVYFMICAYIFYSLVMAYVGGEDGFIKSSDTETFNVRTPPCCCCVPFVKRSPVTKNRLLFTRLLILQLPIVQSILFFGLNIVFLEDIDNFNRIILYFVPFIAGSILLGVWGLNILVRMIAPLYEEFKIMGKYVVLQAVLILCKIQPVVIMVIVTYVTPRCDFPLVLQVQKNAVFQLCLCGEMVFLSLWAFQLYKTPSNTRQLLAKSEST</sequence>
<dbReference type="EMBL" id="GFDL01005541">
    <property type="protein sequence ID" value="JAV29504.1"/>
    <property type="molecule type" value="Transcribed_RNA"/>
</dbReference>
<feature type="transmembrane region" description="Helical" evidence="5">
    <location>
        <begin position="281"/>
        <end position="301"/>
    </location>
</feature>
<feature type="transmembrane region" description="Helical" evidence="5">
    <location>
        <begin position="201"/>
        <end position="228"/>
    </location>
</feature>
<proteinExistence type="predicted"/>
<feature type="transmembrane region" description="Helical" evidence="5">
    <location>
        <begin position="109"/>
        <end position="127"/>
    </location>
</feature>
<dbReference type="GO" id="GO:0016020">
    <property type="term" value="C:membrane"/>
    <property type="evidence" value="ECO:0007669"/>
    <property type="project" value="UniProtKB-SubCell"/>
</dbReference>
<dbReference type="SMART" id="SM01417">
    <property type="entry name" value="Solute_trans_a"/>
    <property type="match status" value="1"/>
</dbReference>
<feature type="transmembrane region" description="Helical" evidence="5">
    <location>
        <begin position="240"/>
        <end position="261"/>
    </location>
</feature>
<dbReference type="PANTHER" id="PTHR23423">
    <property type="entry name" value="ORGANIC SOLUTE TRANSPORTER-RELATED"/>
    <property type="match status" value="1"/>
</dbReference>
<evidence type="ECO:0000313" key="6">
    <source>
        <dbReference type="EMBL" id="JAV29504.1"/>
    </source>
</evidence>
<keyword evidence="2 5" id="KW-0812">Transmembrane</keyword>
<accession>A0A1Q3FPP9</accession>
<keyword evidence="3 5" id="KW-1133">Transmembrane helix</keyword>
<evidence type="ECO:0000256" key="5">
    <source>
        <dbReference type="SAM" id="Phobius"/>
    </source>
</evidence>
<reference evidence="6" key="1">
    <citation type="submission" date="2017-01" db="EMBL/GenBank/DDBJ databases">
        <title>A deep insight into the sialotranscriptome of adult male and female Cluex tarsalis mosquitoes.</title>
        <authorList>
            <person name="Ribeiro J.M."/>
            <person name="Moreira F."/>
            <person name="Bernard K.A."/>
            <person name="Calvo E."/>
        </authorList>
    </citation>
    <scope>NUCLEOTIDE SEQUENCE</scope>
    <source>
        <strain evidence="6">Kern County</strain>
        <tissue evidence="6">Salivary glands</tissue>
    </source>
</reference>
<protein>
    <submittedName>
        <fullName evidence="6">Putative organic solute transporter alpha-like protein</fullName>
    </submittedName>
</protein>
<feature type="transmembrane region" description="Helical" evidence="5">
    <location>
        <begin position="167"/>
        <end position="189"/>
    </location>
</feature>
<comment type="subcellular location">
    <subcellularLocation>
        <location evidence="1">Membrane</location>
        <topology evidence="1">Multi-pass membrane protein</topology>
    </subcellularLocation>
</comment>
<evidence type="ECO:0000256" key="4">
    <source>
        <dbReference type="ARBA" id="ARBA00023136"/>
    </source>
</evidence>
<evidence type="ECO:0000256" key="3">
    <source>
        <dbReference type="ARBA" id="ARBA00022989"/>
    </source>
</evidence>
<dbReference type="Pfam" id="PF03619">
    <property type="entry name" value="Solute_trans_a"/>
    <property type="match status" value="1"/>
</dbReference>
<evidence type="ECO:0000256" key="1">
    <source>
        <dbReference type="ARBA" id="ARBA00004141"/>
    </source>
</evidence>
<name>A0A1Q3FPP9_CULTA</name>